<name>A0ABR0BX13_PURLI</name>
<evidence type="ECO:0000256" key="1">
    <source>
        <dbReference type="SAM" id="MobiDB-lite"/>
    </source>
</evidence>
<gene>
    <name evidence="2" type="ORF">Purlil1_7167</name>
</gene>
<accession>A0ABR0BX13</accession>
<reference evidence="2 3" key="1">
    <citation type="journal article" date="2024" name="Microbiol. Resour. Announc.">
        <title>Genome annotations for the ascomycete fungi Trichoderma harzianum, Trichoderma aggressivum, and Purpureocillium lilacinum.</title>
        <authorList>
            <person name="Beijen E.P.W."/>
            <person name="Ohm R.A."/>
        </authorList>
    </citation>
    <scope>NUCLEOTIDE SEQUENCE [LARGE SCALE GENOMIC DNA]</scope>
    <source>
        <strain evidence="2 3">CBS 150709</strain>
    </source>
</reference>
<dbReference type="EMBL" id="JAWRVI010000024">
    <property type="protein sequence ID" value="KAK4088616.1"/>
    <property type="molecule type" value="Genomic_DNA"/>
</dbReference>
<evidence type="ECO:0000313" key="3">
    <source>
        <dbReference type="Proteomes" id="UP001287286"/>
    </source>
</evidence>
<protein>
    <submittedName>
        <fullName evidence="2">Uncharacterized protein</fullName>
    </submittedName>
</protein>
<evidence type="ECO:0000313" key="2">
    <source>
        <dbReference type="EMBL" id="KAK4088616.1"/>
    </source>
</evidence>
<sequence>MLWSYGCVLGKDGETVAEWALREHVRPGRRAPDGTVPGVKWWIGDLPVNDSATGNPPSRRWWSLALVQLPVRRRPATSFTNSPHETGTTTHLASAKPPPRRPADSSQKAPEWVEAVLQHAPGTSYECLDPGLTAGAPDPRVAQARAGHHMDVTERFAARPRGRGVELLLLWKSSESVICARVLERVELQAGTALTL</sequence>
<feature type="region of interest" description="Disordered" evidence="1">
    <location>
        <begin position="75"/>
        <end position="110"/>
    </location>
</feature>
<dbReference type="Proteomes" id="UP001287286">
    <property type="component" value="Unassembled WGS sequence"/>
</dbReference>
<comment type="caution">
    <text evidence="2">The sequence shown here is derived from an EMBL/GenBank/DDBJ whole genome shotgun (WGS) entry which is preliminary data.</text>
</comment>
<feature type="compositionally biased region" description="Polar residues" evidence="1">
    <location>
        <begin position="77"/>
        <end position="92"/>
    </location>
</feature>
<proteinExistence type="predicted"/>
<organism evidence="2 3">
    <name type="scientific">Purpureocillium lilacinum</name>
    <name type="common">Paecilomyces lilacinus</name>
    <dbReference type="NCBI Taxonomy" id="33203"/>
    <lineage>
        <taxon>Eukaryota</taxon>
        <taxon>Fungi</taxon>
        <taxon>Dikarya</taxon>
        <taxon>Ascomycota</taxon>
        <taxon>Pezizomycotina</taxon>
        <taxon>Sordariomycetes</taxon>
        <taxon>Hypocreomycetidae</taxon>
        <taxon>Hypocreales</taxon>
        <taxon>Ophiocordycipitaceae</taxon>
        <taxon>Purpureocillium</taxon>
    </lineage>
</organism>
<keyword evidence="3" id="KW-1185">Reference proteome</keyword>